<evidence type="ECO:0000256" key="4">
    <source>
        <dbReference type="ARBA" id="ARBA00022764"/>
    </source>
</evidence>
<dbReference type="SUPFAM" id="SSF54423">
    <property type="entry name" value="DsbC/DsbG N-terminal domain-like"/>
    <property type="match status" value="1"/>
</dbReference>
<dbReference type="PANTHER" id="PTHR35272:SF3">
    <property type="entry name" value="THIOL:DISULFIDE INTERCHANGE PROTEIN DSBC"/>
    <property type="match status" value="1"/>
</dbReference>
<gene>
    <name evidence="10" type="ORF">CWE06_06760</name>
</gene>
<dbReference type="InterPro" id="IPR009094">
    <property type="entry name" value="DiS-bond_isomerase_DsbC/G_N_sf"/>
</dbReference>
<name>A0A432VUV0_9GAMM</name>
<evidence type="ECO:0000256" key="6">
    <source>
        <dbReference type="ARBA" id="ARBA00023284"/>
    </source>
</evidence>
<dbReference type="EMBL" id="PIPI01000003">
    <property type="protein sequence ID" value="RUO20316.1"/>
    <property type="molecule type" value="Genomic_DNA"/>
</dbReference>
<dbReference type="OrthoDB" id="12976at2"/>
<dbReference type="CDD" id="cd03020">
    <property type="entry name" value="DsbA_DsbC_DsbG"/>
    <property type="match status" value="1"/>
</dbReference>
<reference evidence="10 11" key="1">
    <citation type="journal article" date="2011" name="Front. Microbiol.">
        <title>Genomic signatures of strain selection and enhancement in Bacillus atrophaeus var. globigii, a historical biowarfare simulant.</title>
        <authorList>
            <person name="Gibbons H.S."/>
            <person name="Broomall S.M."/>
            <person name="McNew L.A."/>
            <person name="Daligault H."/>
            <person name="Chapman C."/>
            <person name="Bruce D."/>
            <person name="Karavis M."/>
            <person name="Krepps M."/>
            <person name="McGregor P.A."/>
            <person name="Hong C."/>
            <person name="Park K.H."/>
            <person name="Akmal A."/>
            <person name="Feldman A."/>
            <person name="Lin J.S."/>
            <person name="Chang W.E."/>
            <person name="Higgs B.W."/>
            <person name="Demirev P."/>
            <person name="Lindquist J."/>
            <person name="Liem A."/>
            <person name="Fochler E."/>
            <person name="Read T.D."/>
            <person name="Tapia R."/>
            <person name="Johnson S."/>
            <person name="Bishop-Lilly K.A."/>
            <person name="Detter C."/>
            <person name="Han C."/>
            <person name="Sozhamannan S."/>
            <person name="Rosenzweig C.N."/>
            <person name="Skowronski E.W."/>
        </authorList>
    </citation>
    <scope>NUCLEOTIDE SEQUENCE [LARGE SCALE GENOMIC DNA]</scope>
    <source>
        <strain evidence="10 11">AK5</strain>
    </source>
</reference>
<comment type="caution">
    <text evidence="10">The sequence shown here is derived from an EMBL/GenBank/DDBJ whole genome shotgun (WGS) entry which is preliminary data.</text>
</comment>
<comment type="similarity">
    <text evidence="2 7">Belongs to the thioredoxin family. DsbC subfamily.</text>
</comment>
<dbReference type="Gene3D" id="3.40.30.10">
    <property type="entry name" value="Glutaredoxin"/>
    <property type="match status" value="1"/>
</dbReference>
<comment type="subcellular location">
    <subcellularLocation>
        <location evidence="1 7">Periplasm</location>
    </subcellularLocation>
</comment>
<dbReference type="GO" id="GO:0042597">
    <property type="term" value="C:periplasmic space"/>
    <property type="evidence" value="ECO:0007669"/>
    <property type="project" value="UniProtKB-SubCell"/>
</dbReference>
<keyword evidence="3 7" id="KW-0732">Signal</keyword>
<evidence type="ECO:0000256" key="5">
    <source>
        <dbReference type="ARBA" id="ARBA00023157"/>
    </source>
</evidence>
<evidence type="ECO:0000256" key="2">
    <source>
        <dbReference type="ARBA" id="ARBA00009813"/>
    </source>
</evidence>
<proteinExistence type="inferred from homology"/>
<evidence type="ECO:0000256" key="3">
    <source>
        <dbReference type="ARBA" id="ARBA00022729"/>
    </source>
</evidence>
<dbReference type="PANTHER" id="PTHR35272">
    <property type="entry name" value="THIOL:DISULFIDE INTERCHANGE PROTEIN DSBC-RELATED"/>
    <property type="match status" value="1"/>
</dbReference>
<keyword evidence="11" id="KW-1185">Reference proteome</keyword>
<keyword evidence="6 7" id="KW-0676">Redox-active center</keyword>
<feature type="domain" description="Disulphide bond isomerase DsbC/G N-terminal" evidence="8">
    <location>
        <begin position="60"/>
        <end position="105"/>
    </location>
</feature>
<dbReference type="RefSeq" id="WP_126792443.1">
    <property type="nucleotide sequence ID" value="NZ_PIPI01000003.1"/>
</dbReference>
<accession>A0A432VUV0</accession>
<dbReference type="InterPro" id="IPR051470">
    <property type="entry name" value="Thiol:disulfide_interchange"/>
</dbReference>
<evidence type="ECO:0000256" key="1">
    <source>
        <dbReference type="ARBA" id="ARBA00004418"/>
    </source>
</evidence>
<evidence type="ECO:0000259" key="9">
    <source>
        <dbReference type="Pfam" id="PF13098"/>
    </source>
</evidence>
<comment type="function">
    <text evidence="7">Required for disulfide bond formation in some periplasmic proteins. Acts by transferring its disulfide bond to other proteins and is reduced in the process.</text>
</comment>
<feature type="signal peptide" evidence="7">
    <location>
        <begin position="1"/>
        <end position="27"/>
    </location>
</feature>
<dbReference type="Pfam" id="PF13098">
    <property type="entry name" value="Thioredoxin_2"/>
    <property type="match status" value="1"/>
</dbReference>
<evidence type="ECO:0000256" key="7">
    <source>
        <dbReference type="RuleBase" id="RU364038"/>
    </source>
</evidence>
<dbReference type="PROSITE" id="PS51257">
    <property type="entry name" value="PROKAR_LIPOPROTEIN"/>
    <property type="match status" value="1"/>
</dbReference>
<organism evidence="10 11">
    <name type="scientific">Aliidiomarina haloalkalitolerans</name>
    <dbReference type="NCBI Taxonomy" id="859059"/>
    <lineage>
        <taxon>Bacteria</taxon>
        <taxon>Pseudomonadati</taxon>
        <taxon>Pseudomonadota</taxon>
        <taxon>Gammaproteobacteria</taxon>
        <taxon>Alteromonadales</taxon>
        <taxon>Idiomarinaceae</taxon>
        <taxon>Aliidiomarina</taxon>
    </lineage>
</organism>
<protein>
    <recommendedName>
        <fullName evidence="7">Thiol:disulfide interchange protein</fullName>
    </recommendedName>
</protein>
<evidence type="ECO:0000259" key="8">
    <source>
        <dbReference type="Pfam" id="PF10411"/>
    </source>
</evidence>
<dbReference type="AlphaFoldDB" id="A0A432VUV0"/>
<dbReference type="InterPro" id="IPR018950">
    <property type="entry name" value="DiS-bond_isomerase_DsbC/G_N"/>
</dbReference>
<dbReference type="SUPFAM" id="SSF52833">
    <property type="entry name" value="Thioredoxin-like"/>
    <property type="match status" value="1"/>
</dbReference>
<keyword evidence="5" id="KW-1015">Disulfide bond</keyword>
<evidence type="ECO:0000313" key="11">
    <source>
        <dbReference type="Proteomes" id="UP000288212"/>
    </source>
</evidence>
<sequence>MKVKTRLSLSALVGALLLTGCSDNPDAAMPASPAAVHDAELIERIRSSNPQLANAPISVIKELSDYGLPGAYEIILGGQTMVVDASGQYAIVGDVFALNSLTNLSAERRNQNMERVALEKLPQMAASNLVTFPANANVDALGTVWVFTDPTCPYCQRFHDEAETYAAAGVEVVYVPYPRSGLMSGGRDYEQLTKVMCADDKAAAMHAFKTRTNVAAFEDVEVTSACREQVANGFNLGQEIGISGTPFIVMSTGGVLPGYNPADRIIARMRNAQ</sequence>
<evidence type="ECO:0000313" key="10">
    <source>
        <dbReference type="EMBL" id="RUO20316.1"/>
    </source>
</evidence>
<dbReference type="Pfam" id="PF10411">
    <property type="entry name" value="DsbC_N"/>
    <property type="match status" value="1"/>
</dbReference>
<dbReference type="InterPro" id="IPR036249">
    <property type="entry name" value="Thioredoxin-like_sf"/>
</dbReference>
<dbReference type="InterPro" id="IPR012336">
    <property type="entry name" value="Thioredoxin-like_fold"/>
</dbReference>
<dbReference type="InterPro" id="IPR033954">
    <property type="entry name" value="DiS-bond_Isoase_DsbC/G"/>
</dbReference>
<feature type="domain" description="Thioredoxin-like fold" evidence="9">
    <location>
        <begin position="143"/>
        <end position="267"/>
    </location>
</feature>
<dbReference type="Proteomes" id="UP000288212">
    <property type="component" value="Unassembled WGS sequence"/>
</dbReference>
<feature type="chain" id="PRO_5018811570" description="Thiol:disulfide interchange protein" evidence="7">
    <location>
        <begin position="28"/>
        <end position="273"/>
    </location>
</feature>
<keyword evidence="4 7" id="KW-0574">Periplasm</keyword>